<comment type="caution">
    <text evidence="1">The sequence shown here is derived from an EMBL/GenBank/DDBJ whole genome shotgun (WGS) entry which is preliminary data.</text>
</comment>
<sequence length="128" mass="14629">MKRVLLLFLALVIWLGGCGLKSGTFTEFYDGKIDHVNKIIILDGSTGESVAISNKDNVQGLINDIKKINFNPLEDQSERDGFRYWVSFIEEDGETFSFGDSQIGEQYYKTEPDVYPIIKKYFDQEKEG</sequence>
<accession>A0A5D4KBD2</accession>
<organism evidence="1 2">
    <name type="scientific">Rossellomorea vietnamensis</name>
    <dbReference type="NCBI Taxonomy" id="218284"/>
    <lineage>
        <taxon>Bacteria</taxon>
        <taxon>Bacillati</taxon>
        <taxon>Bacillota</taxon>
        <taxon>Bacilli</taxon>
        <taxon>Bacillales</taxon>
        <taxon>Bacillaceae</taxon>
        <taxon>Rossellomorea</taxon>
    </lineage>
</organism>
<protein>
    <recommendedName>
        <fullName evidence="3">Lipoprotein</fullName>
    </recommendedName>
</protein>
<dbReference type="RefSeq" id="WP_148948250.1">
    <property type="nucleotide sequence ID" value="NZ_VTEH01000018.1"/>
</dbReference>
<name>A0A5D4KBD2_9BACI</name>
<evidence type="ECO:0000313" key="1">
    <source>
        <dbReference type="EMBL" id="TYR73423.1"/>
    </source>
</evidence>
<evidence type="ECO:0000313" key="2">
    <source>
        <dbReference type="Proteomes" id="UP000323317"/>
    </source>
</evidence>
<dbReference type="Proteomes" id="UP000323317">
    <property type="component" value="Unassembled WGS sequence"/>
</dbReference>
<dbReference type="EMBL" id="VTEH01000018">
    <property type="protein sequence ID" value="TYR73423.1"/>
    <property type="molecule type" value="Genomic_DNA"/>
</dbReference>
<proteinExistence type="predicted"/>
<dbReference type="PROSITE" id="PS51257">
    <property type="entry name" value="PROKAR_LIPOPROTEIN"/>
    <property type="match status" value="1"/>
</dbReference>
<dbReference type="AlphaFoldDB" id="A0A5D4KBD2"/>
<gene>
    <name evidence="1" type="ORF">FZC79_18440</name>
</gene>
<reference evidence="1 2" key="1">
    <citation type="submission" date="2019-08" db="EMBL/GenBank/DDBJ databases">
        <title>Bacillus genomes from the desert of Cuatro Cienegas, Coahuila.</title>
        <authorList>
            <person name="Olmedo-Alvarez G."/>
        </authorList>
    </citation>
    <scope>NUCLEOTIDE SEQUENCE [LARGE SCALE GENOMIC DNA]</scope>
    <source>
        <strain evidence="1 2">CH40_1T</strain>
    </source>
</reference>
<evidence type="ECO:0008006" key="3">
    <source>
        <dbReference type="Google" id="ProtNLM"/>
    </source>
</evidence>